<dbReference type="RefSeq" id="WP_345313627.1">
    <property type="nucleotide sequence ID" value="NZ_BAABIE010000010.1"/>
</dbReference>
<dbReference type="SUPFAM" id="SSF53254">
    <property type="entry name" value="Phosphoglycerate mutase-like"/>
    <property type="match status" value="1"/>
</dbReference>
<dbReference type="InterPro" id="IPR051021">
    <property type="entry name" value="Mito_Ser/Thr_phosphatase"/>
</dbReference>
<organism evidence="2 3">
    <name type="scientific">Gordonia alkaliphila</name>
    <dbReference type="NCBI Taxonomy" id="1053547"/>
    <lineage>
        <taxon>Bacteria</taxon>
        <taxon>Bacillati</taxon>
        <taxon>Actinomycetota</taxon>
        <taxon>Actinomycetes</taxon>
        <taxon>Mycobacteriales</taxon>
        <taxon>Gordoniaceae</taxon>
        <taxon>Gordonia</taxon>
    </lineage>
</organism>
<keyword evidence="3" id="KW-1185">Reference proteome</keyword>
<dbReference type="InterPro" id="IPR029033">
    <property type="entry name" value="His_PPase_superfam"/>
</dbReference>
<dbReference type="PANTHER" id="PTHR20935:SF0">
    <property type="entry name" value="SERINE_THREONINE-PROTEIN PHOSPHATASE PGAM5, MITOCHONDRIAL"/>
    <property type="match status" value="1"/>
</dbReference>
<protein>
    <submittedName>
        <fullName evidence="2">Histidine phosphatase family protein</fullName>
    </submittedName>
</protein>
<dbReference type="Pfam" id="PF00300">
    <property type="entry name" value="His_Phos_1"/>
    <property type="match status" value="1"/>
</dbReference>
<reference evidence="3" key="1">
    <citation type="journal article" date="2019" name="Int. J. Syst. Evol. Microbiol.">
        <title>The Global Catalogue of Microorganisms (GCM) 10K type strain sequencing project: providing services to taxonomists for standard genome sequencing and annotation.</title>
        <authorList>
            <consortium name="The Broad Institute Genomics Platform"/>
            <consortium name="The Broad Institute Genome Sequencing Center for Infectious Disease"/>
            <person name="Wu L."/>
            <person name="Ma J."/>
        </authorList>
    </citation>
    <scope>NUCLEOTIDE SEQUENCE [LARGE SCALE GENOMIC DNA]</scope>
    <source>
        <strain evidence="3">JCM 18077</strain>
    </source>
</reference>
<evidence type="ECO:0000313" key="2">
    <source>
        <dbReference type="EMBL" id="GAA4751895.1"/>
    </source>
</evidence>
<dbReference type="Gene3D" id="3.40.50.1240">
    <property type="entry name" value="Phosphoglycerate mutase-like"/>
    <property type="match status" value="1"/>
</dbReference>
<evidence type="ECO:0000256" key="1">
    <source>
        <dbReference type="ARBA" id="ARBA00022801"/>
    </source>
</evidence>
<dbReference type="Proteomes" id="UP001500822">
    <property type="component" value="Unassembled WGS sequence"/>
</dbReference>
<dbReference type="SMART" id="SM00855">
    <property type="entry name" value="PGAM"/>
    <property type="match status" value="1"/>
</dbReference>
<sequence>MGVIYLVRHGQAPMHAYSTDPVPADAPGLTDLGVEQAAATGRELARQVPAFTAAVSGGLARQVATRDAVLAAFGGVHGGTLPEPTVDAGWDEYVIPALPGGPTPDLYGSPAAYQQVLDAALLRWTAGAADSDETYAEYVERTSAAADRAVELAGSGQTVLAVSSAGTITALIARLWGVPAQSWPTLARAMVNASYTKLLVGRRGITVVSMNEHAHLSATDVGMATFR</sequence>
<proteinExistence type="predicted"/>
<dbReference type="InterPro" id="IPR013078">
    <property type="entry name" value="His_Pase_superF_clade-1"/>
</dbReference>
<dbReference type="EMBL" id="BAABIE010000010">
    <property type="protein sequence ID" value="GAA4751895.1"/>
    <property type="molecule type" value="Genomic_DNA"/>
</dbReference>
<dbReference type="CDD" id="cd07067">
    <property type="entry name" value="HP_PGM_like"/>
    <property type="match status" value="1"/>
</dbReference>
<keyword evidence="1" id="KW-0378">Hydrolase</keyword>
<name>A0ABP8ZBI5_9ACTN</name>
<gene>
    <name evidence="2" type="ORF">GCM10023217_23420</name>
</gene>
<dbReference type="PANTHER" id="PTHR20935">
    <property type="entry name" value="PHOSPHOGLYCERATE MUTASE-RELATED"/>
    <property type="match status" value="1"/>
</dbReference>
<comment type="caution">
    <text evidence="2">The sequence shown here is derived from an EMBL/GenBank/DDBJ whole genome shotgun (WGS) entry which is preliminary data.</text>
</comment>
<accession>A0ABP8ZBI5</accession>
<evidence type="ECO:0000313" key="3">
    <source>
        <dbReference type="Proteomes" id="UP001500822"/>
    </source>
</evidence>